<sequence>MVACTGSGCRRGGAELPRQTPDSLFLGRQEELSRMTSRLEAAARGAPQVVLVDGPAGIGKTSLARRFLADAAAECCVAKASGEELEMELAYGLVAQLAPQLPDVPEGLREPALGTPGGAAARDPIAVGALLLDALGQAQSRAPVVVLIDDVHWADTPSLHALTFALRRLRRDRLLAVLLTRDAHDPRLPHGLHRILHDETTMKLTLEGLALPDIVALQAALGPSALPRWAIARLREHTHGNPLHTKALLQQAPADVLSGHAVLPAPRRYERLVSARLARCGAAARDLVKAASVLGVTCSLHQAAQVGEVPDPLGALTEAMTYDLLEEAPADAVPRLAFPHPLLRAAVYRGLRPAERSRLHHRAAACSEDRYGALQHRVHAAVAPDGELTDELIRFAAEQAEKGAWAAAAASAIAAAGLSPEAGLRERWLVRAVEYRLLAGDVSQAAELEQTVRDMAPDAEQQYVLGHLALTTGRLEEARRRLAACWESCDADTGAETLRKAAEQMAWLCLIQGDAPNIVKWARLGLDLPRGSRSSFLPDSLAIGLAISGRYEEGIRSLAHLPLSGPRQTPGQLDGLLARGMLQLWNGQLPEARRDLREAFAAHRGGGLPYAALVALGFLTDTEYRSGLWDEAVAHGTQAVSLAEDTDQISILAVVHAFTAFPLAGRGDYEDAEAHARAAMQHARTLADVNDGAFAATALALVHTARGDDERTVAELSPFLSEEIAHRSGLEEVGIVAWRPLLSEALTRLGRTDEALDVLIPYESGATARRRWLEQATAARCRGLLEEAYGHREAADQAFRNGLRLCAQGTTCWEEALLHLSYGTFLRRTGKRRKAVAELEAAHTNFLRLRATPYLERCTRELAACGRVTARPGGVRHAGLTAQELTVARLARRGMSNREIARELVLSIKTIEYHLGNAYAKLGISSRMGLIAKLDEEG</sequence>
<dbReference type="PRINTS" id="PR00038">
    <property type="entry name" value="HTHLUXR"/>
</dbReference>
<reference evidence="5 6" key="1">
    <citation type="journal article" date="2021" name="J. Microbiol. Biotechnol.">
        <title>An Efficient Markerless Deletion System Suitable for the Industrial Strains of Streptomyces.</title>
        <authorList>
            <person name="Dong J."/>
            <person name="Wei J."/>
            <person name="Li H."/>
            <person name="Zhao S."/>
            <person name="Guan W."/>
        </authorList>
    </citation>
    <scope>NUCLEOTIDE SEQUENCE [LARGE SCALE GENOMIC DNA]</scope>
    <source>
        <strain evidence="5 6">CICC 11043</strain>
    </source>
</reference>
<evidence type="ECO:0000259" key="4">
    <source>
        <dbReference type="PROSITE" id="PS50043"/>
    </source>
</evidence>
<dbReference type="PROSITE" id="PS50043">
    <property type="entry name" value="HTH_LUXR_2"/>
    <property type="match status" value="1"/>
</dbReference>
<gene>
    <name evidence="5" type="ORF">R5U08_38795</name>
</gene>
<dbReference type="PANTHER" id="PTHR16305:SF35">
    <property type="entry name" value="TRANSCRIPTIONAL ACTIVATOR DOMAIN"/>
    <property type="match status" value="1"/>
</dbReference>
<keyword evidence="1" id="KW-0547">Nucleotide-binding</keyword>
<protein>
    <submittedName>
        <fullName evidence="5">AAA family ATPase</fullName>
    </submittedName>
</protein>
<dbReference type="InterPro" id="IPR036388">
    <property type="entry name" value="WH-like_DNA-bd_sf"/>
</dbReference>
<accession>A0ABZ0KNV2</accession>
<dbReference type="SUPFAM" id="SSF48452">
    <property type="entry name" value="TPR-like"/>
    <property type="match status" value="1"/>
</dbReference>
<keyword evidence="2" id="KW-0067">ATP-binding</keyword>
<reference evidence="5 6" key="2">
    <citation type="journal article" date="2024" name="Microb. Biotechnol.">
        <title>The involvement of multiple ABC transporters in daunorubicin efflux in Streptomyces coeruleorubidus.</title>
        <authorList>
            <person name="Dong J."/>
            <person name="Ning J."/>
            <person name="Tian Y."/>
            <person name="Li H."/>
            <person name="Chen H."/>
            <person name="Guan W."/>
        </authorList>
    </citation>
    <scope>NUCLEOTIDE SEQUENCE [LARGE SCALE GENOMIC DNA]</scope>
    <source>
        <strain evidence="5 6">CICC 11043</strain>
    </source>
</reference>
<evidence type="ECO:0000256" key="3">
    <source>
        <dbReference type="SAM" id="MobiDB-lite"/>
    </source>
</evidence>
<evidence type="ECO:0000256" key="1">
    <source>
        <dbReference type="ARBA" id="ARBA00022741"/>
    </source>
</evidence>
<organism evidence="5 6">
    <name type="scientific">Streptomyces coeruleorubidus</name>
    <dbReference type="NCBI Taxonomy" id="116188"/>
    <lineage>
        <taxon>Bacteria</taxon>
        <taxon>Bacillati</taxon>
        <taxon>Actinomycetota</taxon>
        <taxon>Actinomycetes</taxon>
        <taxon>Kitasatosporales</taxon>
        <taxon>Streptomycetaceae</taxon>
        <taxon>Streptomyces</taxon>
    </lineage>
</organism>
<dbReference type="RefSeq" id="WP_317927811.1">
    <property type="nucleotide sequence ID" value="NZ_CP137524.1"/>
</dbReference>
<dbReference type="CDD" id="cd06170">
    <property type="entry name" value="LuxR_C_like"/>
    <property type="match status" value="1"/>
</dbReference>
<dbReference type="SUPFAM" id="SSF46894">
    <property type="entry name" value="C-terminal effector domain of the bipartite response regulators"/>
    <property type="match status" value="1"/>
</dbReference>
<dbReference type="Gene3D" id="1.10.10.10">
    <property type="entry name" value="Winged helix-like DNA-binding domain superfamily/Winged helix DNA-binding domain"/>
    <property type="match status" value="1"/>
</dbReference>
<dbReference type="InterPro" id="IPR041664">
    <property type="entry name" value="AAA_16"/>
</dbReference>
<keyword evidence="6" id="KW-1185">Reference proteome</keyword>
<dbReference type="SUPFAM" id="SSF52540">
    <property type="entry name" value="P-loop containing nucleoside triphosphate hydrolases"/>
    <property type="match status" value="1"/>
</dbReference>
<dbReference type="Pfam" id="PF00196">
    <property type="entry name" value="GerE"/>
    <property type="match status" value="1"/>
</dbReference>
<dbReference type="InterPro" id="IPR016032">
    <property type="entry name" value="Sig_transdc_resp-reg_C-effctor"/>
</dbReference>
<evidence type="ECO:0000313" key="5">
    <source>
        <dbReference type="EMBL" id="WOT39702.1"/>
    </source>
</evidence>
<dbReference type="Proteomes" id="UP001305002">
    <property type="component" value="Chromosome"/>
</dbReference>
<dbReference type="Gene3D" id="1.25.40.10">
    <property type="entry name" value="Tetratricopeptide repeat domain"/>
    <property type="match status" value="1"/>
</dbReference>
<proteinExistence type="predicted"/>
<evidence type="ECO:0000313" key="6">
    <source>
        <dbReference type="Proteomes" id="UP001305002"/>
    </source>
</evidence>
<dbReference type="PANTHER" id="PTHR16305">
    <property type="entry name" value="TESTICULAR SOLUBLE ADENYLYL CYCLASE"/>
    <property type="match status" value="1"/>
</dbReference>
<dbReference type="InterPro" id="IPR027417">
    <property type="entry name" value="P-loop_NTPase"/>
</dbReference>
<dbReference type="Gene3D" id="3.40.50.300">
    <property type="entry name" value="P-loop containing nucleotide triphosphate hydrolases"/>
    <property type="match status" value="1"/>
</dbReference>
<feature type="region of interest" description="Disordered" evidence="3">
    <location>
        <begin position="1"/>
        <end position="20"/>
    </location>
</feature>
<dbReference type="SMART" id="SM00421">
    <property type="entry name" value="HTH_LUXR"/>
    <property type="match status" value="1"/>
</dbReference>
<dbReference type="InterPro" id="IPR011990">
    <property type="entry name" value="TPR-like_helical_dom_sf"/>
</dbReference>
<name>A0ABZ0KNV2_STRC4</name>
<evidence type="ECO:0000256" key="2">
    <source>
        <dbReference type="ARBA" id="ARBA00022840"/>
    </source>
</evidence>
<dbReference type="PROSITE" id="PS00622">
    <property type="entry name" value="HTH_LUXR_1"/>
    <property type="match status" value="1"/>
</dbReference>
<dbReference type="EMBL" id="CP137524">
    <property type="protein sequence ID" value="WOT39702.1"/>
    <property type="molecule type" value="Genomic_DNA"/>
</dbReference>
<dbReference type="InterPro" id="IPR000792">
    <property type="entry name" value="Tscrpt_reg_LuxR_C"/>
</dbReference>
<feature type="domain" description="HTH luxR-type" evidence="4">
    <location>
        <begin position="873"/>
        <end position="938"/>
    </location>
</feature>
<dbReference type="Pfam" id="PF13191">
    <property type="entry name" value="AAA_16"/>
    <property type="match status" value="1"/>
</dbReference>